<sequence length="803" mass="84707">MAALTVRREGQPVTLHWALVLLIATVHAQAPAPAPGTSKAFSSDPGPAQAAGLQGSGGSSLVKLVHLQSLDQTVSDQQGVSSLIESSIADYVVSSVPLSIDEYNSAKEPLAQLPFLFSPLAIIYKYPGQANVTLNLDTSVLSQIFTCQITSYNSPSIKALNPGADLPASRFRPVVGSLNDSNTKILANSVWGVSTWSPQCVSITASATSADWLNPLSQVSLVAGRIGFVPYASVVAANAPEYSQQLQDLSVGAIRNENGTFVTPSGSVPFPYAPSALPQSIVSPQWAGLNASASALPSAYTIGRLAFFITTANLGSNGVQKGEAMRSIMLDLLSDAYQSGLADKGGVRLPQEVLVNLRQQVQSLQNVPPPASGAASHGASTALITGLAVGVPCVAAAAAAGVLIWWCCLRRRKTSSLSTSASARAHRDAAAKEGNLLATQDIVFAKDERGRRLLLGEGAFAKVFKAQWNGAEAAVKILHDQGEKQKAEFLHEASILKGLRHPNVVDYFGLAFSDKDEMMLVMELVGGGNLGKALSLDRAQPRRLGWHRNGRFVLLGIARGLAFIHSRNIIVFDIKAGNVLLDTDRVTAKITDVGLSKMLAGSNTATLLRGTLAYMSPELFGAYSVDGPVKAPVTQAVDVYSFGVLMWEVISGEKPSRTASLRKIRVPEECPQEVEDLRRRCMSRDPKDRPTAAQVVNELDALARGKADSVGGPIPELDSASKVPPAPCEASAKVPPAPQPQEQTGSPLARISSGLKRMATFSKEQVQALSRKSGVPHSHNARAVSARPSGGVSELAPNADLVV</sequence>
<accession>A0AAV1IH03</accession>
<dbReference type="PANTHER" id="PTHR44329">
    <property type="entry name" value="SERINE/THREONINE-PROTEIN KINASE TNNI3K-RELATED"/>
    <property type="match status" value="1"/>
</dbReference>
<feature type="binding site" evidence="1">
    <location>
        <position position="476"/>
    </location>
    <ligand>
        <name>ATP</name>
        <dbReference type="ChEBI" id="CHEBI:30616"/>
    </ligand>
</feature>
<dbReference type="EMBL" id="CAUYUE010000015">
    <property type="protein sequence ID" value="CAK0786618.1"/>
    <property type="molecule type" value="Genomic_DNA"/>
</dbReference>
<dbReference type="GO" id="GO:0004674">
    <property type="term" value="F:protein serine/threonine kinase activity"/>
    <property type="evidence" value="ECO:0007669"/>
    <property type="project" value="TreeGrafter"/>
</dbReference>
<feature type="domain" description="Protein kinase" evidence="4">
    <location>
        <begin position="449"/>
        <end position="702"/>
    </location>
</feature>
<dbReference type="SUPFAM" id="SSF56112">
    <property type="entry name" value="Protein kinase-like (PK-like)"/>
    <property type="match status" value="1"/>
</dbReference>
<dbReference type="InterPro" id="IPR017441">
    <property type="entry name" value="Protein_kinase_ATP_BS"/>
</dbReference>
<evidence type="ECO:0000256" key="2">
    <source>
        <dbReference type="SAM" id="MobiDB-lite"/>
    </source>
</evidence>
<dbReference type="Pfam" id="PF00069">
    <property type="entry name" value="Pkinase"/>
    <property type="match status" value="1"/>
</dbReference>
<reference evidence="5 6" key="1">
    <citation type="submission" date="2023-10" db="EMBL/GenBank/DDBJ databases">
        <authorList>
            <person name="Maclean D."/>
            <person name="Macfadyen A."/>
        </authorList>
    </citation>
    <scope>NUCLEOTIDE SEQUENCE [LARGE SCALE GENOMIC DNA]</scope>
</reference>
<dbReference type="GO" id="GO:0005524">
    <property type="term" value="F:ATP binding"/>
    <property type="evidence" value="ECO:0007669"/>
    <property type="project" value="UniProtKB-UniRule"/>
</dbReference>
<dbReference type="PROSITE" id="PS00107">
    <property type="entry name" value="PROTEIN_KINASE_ATP"/>
    <property type="match status" value="1"/>
</dbReference>
<feature type="chain" id="PRO_5043516570" description="Protein kinase domain-containing protein" evidence="3">
    <location>
        <begin position="29"/>
        <end position="803"/>
    </location>
</feature>
<keyword evidence="6" id="KW-1185">Reference proteome</keyword>
<dbReference type="Gene3D" id="1.10.510.10">
    <property type="entry name" value="Transferase(Phosphotransferase) domain 1"/>
    <property type="match status" value="1"/>
</dbReference>
<keyword evidence="1" id="KW-0067">ATP-binding</keyword>
<dbReference type="SMART" id="SM00220">
    <property type="entry name" value="S_TKc"/>
    <property type="match status" value="1"/>
</dbReference>
<dbReference type="Proteomes" id="UP001314263">
    <property type="component" value="Unassembled WGS sequence"/>
</dbReference>
<evidence type="ECO:0000259" key="4">
    <source>
        <dbReference type="PROSITE" id="PS50011"/>
    </source>
</evidence>
<proteinExistence type="predicted"/>
<protein>
    <recommendedName>
        <fullName evidence="4">Protein kinase domain-containing protein</fullName>
    </recommendedName>
</protein>
<feature type="region of interest" description="Disordered" evidence="2">
    <location>
        <begin position="34"/>
        <end position="55"/>
    </location>
</feature>
<name>A0AAV1IH03_9CHLO</name>
<evidence type="ECO:0000313" key="5">
    <source>
        <dbReference type="EMBL" id="CAK0786618.1"/>
    </source>
</evidence>
<dbReference type="SUPFAM" id="SSF53850">
    <property type="entry name" value="Periplasmic binding protein-like II"/>
    <property type="match status" value="1"/>
</dbReference>
<feature type="signal peptide" evidence="3">
    <location>
        <begin position="1"/>
        <end position="28"/>
    </location>
</feature>
<dbReference type="AlphaFoldDB" id="A0AAV1IH03"/>
<comment type="caution">
    <text evidence="5">The sequence shown here is derived from an EMBL/GenBank/DDBJ whole genome shotgun (WGS) entry which is preliminary data.</text>
</comment>
<evidence type="ECO:0000256" key="3">
    <source>
        <dbReference type="SAM" id="SignalP"/>
    </source>
</evidence>
<dbReference type="Gene3D" id="3.40.190.10">
    <property type="entry name" value="Periplasmic binding protein-like II"/>
    <property type="match status" value="2"/>
</dbReference>
<feature type="region of interest" description="Disordered" evidence="2">
    <location>
        <begin position="706"/>
        <end position="747"/>
    </location>
</feature>
<feature type="region of interest" description="Disordered" evidence="2">
    <location>
        <begin position="763"/>
        <end position="803"/>
    </location>
</feature>
<dbReference type="InterPro" id="IPR051681">
    <property type="entry name" value="Ser/Thr_Kinases-Pseudokinases"/>
</dbReference>
<evidence type="ECO:0000256" key="1">
    <source>
        <dbReference type="PROSITE-ProRule" id="PRU10141"/>
    </source>
</evidence>
<keyword evidence="1" id="KW-0547">Nucleotide-binding</keyword>
<keyword evidence="3" id="KW-0732">Signal</keyword>
<gene>
    <name evidence="5" type="ORF">CVIRNUC_009832</name>
</gene>
<dbReference type="InterPro" id="IPR011009">
    <property type="entry name" value="Kinase-like_dom_sf"/>
</dbReference>
<dbReference type="PROSITE" id="PS50011">
    <property type="entry name" value="PROTEIN_KINASE_DOM"/>
    <property type="match status" value="1"/>
</dbReference>
<dbReference type="InterPro" id="IPR000719">
    <property type="entry name" value="Prot_kinase_dom"/>
</dbReference>
<organism evidence="5 6">
    <name type="scientific">Coccomyxa viridis</name>
    <dbReference type="NCBI Taxonomy" id="1274662"/>
    <lineage>
        <taxon>Eukaryota</taxon>
        <taxon>Viridiplantae</taxon>
        <taxon>Chlorophyta</taxon>
        <taxon>core chlorophytes</taxon>
        <taxon>Trebouxiophyceae</taxon>
        <taxon>Trebouxiophyceae incertae sedis</taxon>
        <taxon>Coccomyxaceae</taxon>
        <taxon>Coccomyxa</taxon>
    </lineage>
</organism>
<evidence type="ECO:0000313" key="6">
    <source>
        <dbReference type="Proteomes" id="UP001314263"/>
    </source>
</evidence>